<sequence length="198" mass="22367">MPENIVGNHYDKYGTKNPVARLLMGGFLGAVTDLYRKVAPRSVLEVGCGEGRLAHHLATHAPRAERFVATDVSLERAATDVDPLIQFREASVYALPFEDREFDLIVCCEVLEHLEDPARALRELRRVAGRWVIVSTPREPLWRALNMMRGRYLADLGNTPGHIQHFRRRDLVALVGGELAVREVRNPVPWTVLLAEQQ</sequence>
<dbReference type="Proteomes" id="UP000238348">
    <property type="component" value="Chromosome"/>
</dbReference>
<dbReference type="Pfam" id="PF08241">
    <property type="entry name" value="Methyltransf_11"/>
    <property type="match status" value="1"/>
</dbReference>
<dbReference type="PANTHER" id="PTHR43464">
    <property type="entry name" value="METHYLTRANSFERASE"/>
    <property type="match status" value="1"/>
</dbReference>
<dbReference type="InterPro" id="IPR029063">
    <property type="entry name" value="SAM-dependent_MTases_sf"/>
</dbReference>
<dbReference type="RefSeq" id="WP_104985890.1">
    <property type="nucleotide sequence ID" value="NZ_CP012673.1"/>
</dbReference>
<evidence type="ECO:0000256" key="1">
    <source>
        <dbReference type="ARBA" id="ARBA00022603"/>
    </source>
</evidence>
<dbReference type="SUPFAM" id="SSF53335">
    <property type="entry name" value="S-adenosyl-L-methionine-dependent methyltransferases"/>
    <property type="match status" value="1"/>
</dbReference>
<evidence type="ECO:0000259" key="4">
    <source>
        <dbReference type="Pfam" id="PF08241"/>
    </source>
</evidence>
<reference evidence="5 6" key="1">
    <citation type="submission" date="2015-09" db="EMBL/GenBank/DDBJ databases">
        <title>Sorangium comparison.</title>
        <authorList>
            <person name="Zaburannyi N."/>
            <person name="Bunk B."/>
            <person name="Overmann J."/>
            <person name="Mueller R."/>
        </authorList>
    </citation>
    <scope>NUCLEOTIDE SEQUENCE [LARGE SCALE GENOMIC DNA]</scope>
    <source>
        <strain evidence="5 6">So ce26</strain>
    </source>
</reference>
<evidence type="ECO:0000256" key="3">
    <source>
        <dbReference type="ARBA" id="ARBA00022691"/>
    </source>
</evidence>
<evidence type="ECO:0000313" key="6">
    <source>
        <dbReference type="Proteomes" id="UP000238348"/>
    </source>
</evidence>
<dbReference type="InterPro" id="IPR013216">
    <property type="entry name" value="Methyltransf_11"/>
</dbReference>
<accession>A0A2L0F939</accession>
<name>A0A2L0F939_SORCE</name>
<protein>
    <submittedName>
        <fullName evidence="5">Methyltransferase type 11</fullName>
    </submittedName>
</protein>
<dbReference type="GO" id="GO:0032259">
    <property type="term" value="P:methylation"/>
    <property type="evidence" value="ECO:0007669"/>
    <property type="project" value="UniProtKB-KW"/>
</dbReference>
<dbReference type="OrthoDB" id="5504467at2"/>
<keyword evidence="3" id="KW-0949">S-adenosyl-L-methionine</keyword>
<dbReference type="CDD" id="cd02440">
    <property type="entry name" value="AdoMet_MTases"/>
    <property type="match status" value="1"/>
</dbReference>
<dbReference type="GO" id="GO:0008757">
    <property type="term" value="F:S-adenosylmethionine-dependent methyltransferase activity"/>
    <property type="evidence" value="ECO:0007669"/>
    <property type="project" value="InterPro"/>
</dbReference>
<proteinExistence type="predicted"/>
<keyword evidence="2 5" id="KW-0808">Transferase</keyword>
<keyword evidence="1 5" id="KW-0489">Methyltransferase</keyword>
<organism evidence="5 6">
    <name type="scientific">Sorangium cellulosum</name>
    <name type="common">Polyangium cellulosum</name>
    <dbReference type="NCBI Taxonomy" id="56"/>
    <lineage>
        <taxon>Bacteria</taxon>
        <taxon>Pseudomonadati</taxon>
        <taxon>Myxococcota</taxon>
        <taxon>Polyangia</taxon>
        <taxon>Polyangiales</taxon>
        <taxon>Polyangiaceae</taxon>
        <taxon>Sorangium</taxon>
    </lineage>
</organism>
<dbReference type="PANTHER" id="PTHR43464:SF19">
    <property type="entry name" value="UBIQUINONE BIOSYNTHESIS O-METHYLTRANSFERASE, MITOCHONDRIAL"/>
    <property type="match status" value="1"/>
</dbReference>
<evidence type="ECO:0000256" key="2">
    <source>
        <dbReference type="ARBA" id="ARBA00022679"/>
    </source>
</evidence>
<evidence type="ECO:0000313" key="5">
    <source>
        <dbReference type="EMBL" id="AUX47969.1"/>
    </source>
</evidence>
<dbReference type="Gene3D" id="3.40.50.150">
    <property type="entry name" value="Vaccinia Virus protein VP39"/>
    <property type="match status" value="1"/>
</dbReference>
<feature type="domain" description="Methyltransferase type 11" evidence="4">
    <location>
        <begin position="44"/>
        <end position="127"/>
    </location>
</feature>
<dbReference type="AlphaFoldDB" id="A0A2L0F939"/>
<gene>
    <name evidence="5" type="ORF">SOCE26_094950</name>
</gene>
<dbReference type="EMBL" id="CP012673">
    <property type="protein sequence ID" value="AUX47969.1"/>
    <property type="molecule type" value="Genomic_DNA"/>
</dbReference>